<evidence type="ECO:0000313" key="3">
    <source>
        <dbReference type="Proteomes" id="UP000249417"/>
    </source>
</evidence>
<feature type="transmembrane region" description="Helical" evidence="1">
    <location>
        <begin position="21"/>
        <end position="39"/>
    </location>
</feature>
<sequence>MSGKVKEDLRVLLITAKVYQMCADIFAVFGIALFAYIYFKHFSQNPFQALRDPFIIVTILFPFIPAAVMAYIASKKRRKIRLLLEEGKK</sequence>
<reference evidence="2 3" key="1">
    <citation type="submission" date="2017-08" db="EMBL/GenBank/DDBJ databases">
        <title>Infants hospitalized years apart are colonized by the same room-sourced microbial strains.</title>
        <authorList>
            <person name="Brooks B."/>
            <person name="Olm M.R."/>
            <person name="Firek B.A."/>
            <person name="Baker R."/>
            <person name="Thomas B.C."/>
            <person name="Morowitz M.J."/>
            <person name="Banfield J.F."/>
        </authorList>
    </citation>
    <scope>NUCLEOTIDE SEQUENCE [LARGE SCALE GENOMIC DNA]</scope>
    <source>
        <strain evidence="2">S2_005_002_R2_29</strain>
    </source>
</reference>
<evidence type="ECO:0000256" key="1">
    <source>
        <dbReference type="SAM" id="Phobius"/>
    </source>
</evidence>
<keyword evidence="1" id="KW-0812">Transmembrane</keyword>
<comment type="caution">
    <text evidence="2">The sequence shown here is derived from an EMBL/GenBank/DDBJ whole genome shotgun (WGS) entry which is preliminary data.</text>
</comment>
<dbReference type="EMBL" id="QFQB01000033">
    <property type="protein sequence ID" value="PZQ46058.1"/>
    <property type="molecule type" value="Genomic_DNA"/>
</dbReference>
<organism evidence="2 3">
    <name type="scientific">Micavibrio aeruginosavorus</name>
    <dbReference type="NCBI Taxonomy" id="349221"/>
    <lineage>
        <taxon>Bacteria</taxon>
        <taxon>Pseudomonadati</taxon>
        <taxon>Bdellovibrionota</taxon>
        <taxon>Bdellovibrionia</taxon>
        <taxon>Bdellovibrionales</taxon>
        <taxon>Pseudobdellovibrionaceae</taxon>
        <taxon>Micavibrio</taxon>
    </lineage>
</organism>
<accession>A0A2W5N099</accession>
<keyword evidence="1" id="KW-0472">Membrane</keyword>
<protein>
    <submittedName>
        <fullName evidence="2">Uncharacterized protein</fullName>
    </submittedName>
</protein>
<evidence type="ECO:0000313" key="2">
    <source>
        <dbReference type="EMBL" id="PZQ46058.1"/>
    </source>
</evidence>
<keyword evidence="1" id="KW-1133">Transmembrane helix</keyword>
<dbReference type="Proteomes" id="UP000249417">
    <property type="component" value="Unassembled WGS sequence"/>
</dbReference>
<gene>
    <name evidence="2" type="ORF">DI551_05845</name>
</gene>
<name>A0A2W5N099_9BACT</name>
<proteinExistence type="predicted"/>
<dbReference type="AlphaFoldDB" id="A0A2W5N099"/>
<feature type="transmembrane region" description="Helical" evidence="1">
    <location>
        <begin position="54"/>
        <end position="73"/>
    </location>
</feature>